<evidence type="ECO:0000313" key="2">
    <source>
        <dbReference type="Proteomes" id="UP000251835"/>
    </source>
</evidence>
<reference evidence="1 2" key="1">
    <citation type="submission" date="2018-05" db="EMBL/GenBank/DDBJ databases">
        <title>Genomic Encyclopedia of Type Strains, Phase IV (KMG-IV): sequencing the most valuable type-strain genomes for metagenomic binning, comparative biology and taxonomic classification.</title>
        <authorList>
            <person name="Goeker M."/>
        </authorList>
    </citation>
    <scope>NUCLEOTIDE SEQUENCE [LARGE SCALE GENOMIC DNA]</scope>
    <source>
        <strain evidence="1 2">DSM 28579</strain>
    </source>
</reference>
<organism evidence="1 2">
    <name type="scientific">Balneicella halophila</name>
    <dbReference type="NCBI Taxonomy" id="1537566"/>
    <lineage>
        <taxon>Bacteria</taxon>
        <taxon>Pseudomonadati</taxon>
        <taxon>Bacteroidota</taxon>
        <taxon>Bacteroidia</taxon>
        <taxon>Bacteroidales</taxon>
        <taxon>Balneicellaceae</taxon>
        <taxon>Balneicella</taxon>
    </lineage>
</organism>
<dbReference type="AlphaFoldDB" id="A0A7L4UMG8"/>
<sequence>MKNSRGLLYPALHKFYSALSSLEKFEKGSNFFDNISHLDNFFSEYRNITFVLQKSLAKTEFSSVYEQLRDKFFIYDVGKWFIDKRNNITKEQPFDLEKRIVINIYSGKSIYTLPEFIFTIENDVEFSSIVESLREIFLNSGQIEVFFSVEFMFYERGHTKDLYDNFILGITQMKQLLSGMKKVLNEDCILSEELERRIEKMNFYRVPKDFLFVDDYVFNCKNEKFEKASRIALTTGDRKHRASIENLNQFKSDGDILSKFELMHLVIFQMQNKLMPTCMIVYSDNTFELNSFEFSIKTTVYRKFNEIAKRIEKDDIVNILFVTEMYAYSVSDIKNLDSKERIKHAKNEILSFFMIDNQLSIKSRSYDTKKINDFKYIASIMNADSIEQKLPAFMNPVKLEFARLLGIENEHNNAT</sequence>
<protein>
    <submittedName>
        <fullName evidence="1">Uncharacterized protein</fullName>
    </submittedName>
</protein>
<dbReference type="OrthoDB" id="1100857at2"/>
<accession>A0A7L4UMG8</accession>
<name>A0A7L4UMG8_BALHA</name>
<dbReference type="RefSeq" id="WP_116496672.1">
    <property type="nucleotide sequence ID" value="NZ_QENZ01000005.1"/>
</dbReference>
<proteinExistence type="predicted"/>
<keyword evidence="2" id="KW-1185">Reference proteome</keyword>
<comment type="caution">
    <text evidence="1">The sequence shown here is derived from an EMBL/GenBank/DDBJ whole genome shotgun (WGS) entry which is preliminary data.</text>
</comment>
<gene>
    <name evidence="1" type="ORF">C7377_1447</name>
</gene>
<dbReference type="EMBL" id="QENZ01000005">
    <property type="protein sequence ID" value="PVX49814.1"/>
    <property type="molecule type" value="Genomic_DNA"/>
</dbReference>
<dbReference type="Proteomes" id="UP000251835">
    <property type="component" value="Unassembled WGS sequence"/>
</dbReference>
<evidence type="ECO:0000313" key="1">
    <source>
        <dbReference type="EMBL" id="PVX49814.1"/>
    </source>
</evidence>